<dbReference type="Gene3D" id="2.10.109.10">
    <property type="entry name" value="Umud Fragment, subunit A"/>
    <property type="match status" value="1"/>
</dbReference>
<dbReference type="GO" id="GO:0004252">
    <property type="term" value="F:serine-type endopeptidase activity"/>
    <property type="evidence" value="ECO:0007669"/>
    <property type="project" value="InterPro"/>
</dbReference>
<dbReference type="PRINTS" id="PR00727">
    <property type="entry name" value="LEADERPTASE"/>
</dbReference>
<feature type="domain" description="Peptidase S26" evidence="9">
    <location>
        <begin position="127"/>
        <end position="166"/>
    </location>
</feature>
<dbReference type="Proteomes" id="UP000250140">
    <property type="component" value="Unassembled WGS sequence"/>
</dbReference>
<accession>A0A8E2JWT0</accession>
<evidence type="ECO:0000256" key="7">
    <source>
        <dbReference type="PIRSR" id="PIRSR600223-1"/>
    </source>
</evidence>
<feature type="domain" description="Peptidase S26" evidence="9">
    <location>
        <begin position="35"/>
        <end position="116"/>
    </location>
</feature>
<dbReference type="GO" id="GO:0042720">
    <property type="term" value="C:mitochondrial inner membrane peptidase complex"/>
    <property type="evidence" value="ECO:0007669"/>
    <property type="project" value="TreeGrafter"/>
</dbReference>
<dbReference type="PANTHER" id="PTHR12383">
    <property type="entry name" value="PROTEASE FAMILY S26 MITOCHONDRIAL INNER MEMBRANE PROTEASE-RELATED"/>
    <property type="match status" value="1"/>
</dbReference>
<evidence type="ECO:0000256" key="4">
    <source>
        <dbReference type="ARBA" id="ARBA00023128"/>
    </source>
</evidence>
<reference evidence="10 11" key="1">
    <citation type="journal article" date="2016" name="Nat. Commun.">
        <title>Ectomycorrhizal ecology is imprinted in the genome of the dominant symbiotic fungus Cenococcum geophilum.</title>
        <authorList>
            <consortium name="DOE Joint Genome Institute"/>
            <person name="Peter M."/>
            <person name="Kohler A."/>
            <person name="Ohm R.A."/>
            <person name="Kuo A."/>
            <person name="Krutzmann J."/>
            <person name="Morin E."/>
            <person name="Arend M."/>
            <person name="Barry K.W."/>
            <person name="Binder M."/>
            <person name="Choi C."/>
            <person name="Clum A."/>
            <person name="Copeland A."/>
            <person name="Grisel N."/>
            <person name="Haridas S."/>
            <person name="Kipfer T."/>
            <person name="LaButti K."/>
            <person name="Lindquist E."/>
            <person name="Lipzen A."/>
            <person name="Maire R."/>
            <person name="Meier B."/>
            <person name="Mihaltcheva S."/>
            <person name="Molinier V."/>
            <person name="Murat C."/>
            <person name="Poggeler S."/>
            <person name="Quandt C.A."/>
            <person name="Sperisen C."/>
            <person name="Tritt A."/>
            <person name="Tisserant E."/>
            <person name="Crous P.W."/>
            <person name="Henrissat B."/>
            <person name="Nehls U."/>
            <person name="Egli S."/>
            <person name="Spatafora J.W."/>
            <person name="Grigoriev I.V."/>
            <person name="Martin F.M."/>
        </authorList>
    </citation>
    <scope>NUCLEOTIDE SEQUENCE [LARGE SCALE GENOMIC DNA]</scope>
    <source>
        <strain evidence="10 11">CBS 207.34</strain>
    </source>
</reference>
<keyword evidence="3" id="KW-0378">Hydrolase</keyword>
<dbReference type="AlphaFoldDB" id="A0A8E2JWT0"/>
<evidence type="ECO:0000259" key="9">
    <source>
        <dbReference type="Pfam" id="PF10502"/>
    </source>
</evidence>
<dbReference type="InterPro" id="IPR019533">
    <property type="entry name" value="Peptidase_S26"/>
</dbReference>
<feature type="transmembrane region" description="Helical" evidence="8">
    <location>
        <begin position="31"/>
        <end position="53"/>
    </location>
</feature>
<organism evidence="10 11">
    <name type="scientific">Glonium stellatum</name>
    <dbReference type="NCBI Taxonomy" id="574774"/>
    <lineage>
        <taxon>Eukaryota</taxon>
        <taxon>Fungi</taxon>
        <taxon>Dikarya</taxon>
        <taxon>Ascomycota</taxon>
        <taxon>Pezizomycotina</taxon>
        <taxon>Dothideomycetes</taxon>
        <taxon>Pleosporomycetidae</taxon>
        <taxon>Gloniales</taxon>
        <taxon>Gloniaceae</taxon>
        <taxon>Glonium</taxon>
    </lineage>
</organism>
<feature type="active site" evidence="7">
    <location>
        <position position="106"/>
    </location>
</feature>
<dbReference type="OrthoDB" id="308440at2759"/>
<keyword evidence="2" id="KW-0999">Mitochondrion inner membrane</keyword>
<evidence type="ECO:0000256" key="6">
    <source>
        <dbReference type="ARBA" id="ARBA00038445"/>
    </source>
</evidence>
<dbReference type="InterPro" id="IPR052064">
    <property type="entry name" value="Mito_IMP1_subunit"/>
</dbReference>
<sequence length="189" mass="21192">MNRLARLLRSGLPPFFRTYTVLPSGQRRRTYFGLAVLYANTALLTHVFLTYMYTIKATYGISMVPTINPVGNWILISKRHRRGRRIAVGDLVSFKHPLLEGQGAVKRVVGMPGDFVLSGTPGVEEQRMVQVPEGHCWVAGDNQKHSRDSRYFGPLPLALIKGKVIAHVLPLSKMGWIENGLQEPWDPDA</sequence>
<feature type="transmembrane region" description="Helical" evidence="8">
    <location>
        <begin position="59"/>
        <end position="76"/>
    </location>
</feature>
<comment type="subcellular location">
    <subcellularLocation>
        <location evidence="1">Mitochondrion inner membrane</location>
    </subcellularLocation>
</comment>
<dbReference type="InterPro" id="IPR000223">
    <property type="entry name" value="Pept_S26A_signal_pept_1"/>
</dbReference>
<keyword evidence="4" id="KW-0496">Mitochondrion</keyword>
<evidence type="ECO:0000256" key="8">
    <source>
        <dbReference type="SAM" id="Phobius"/>
    </source>
</evidence>
<evidence type="ECO:0000256" key="1">
    <source>
        <dbReference type="ARBA" id="ARBA00004273"/>
    </source>
</evidence>
<evidence type="ECO:0000256" key="3">
    <source>
        <dbReference type="ARBA" id="ARBA00022801"/>
    </source>
</evidence>
<keyword evidence="11" id="KW-1185">Reference proteome</keyword>
<keyword evidence="8" id="KW-1133">Transmembrane helix</keyword>
<evidence type="ECO:0000313" key="11">
    <source>
        <dbReference type="Proteomes" id="UP000250140"/>
    </source>
</evidence>
<dbReference type="PANTHER" id="PTHR12383:SF16">
    <property type="entry name" value="MITOCHONDRIAL INNER MEMBRANE PROTEASE SUBUNIT 1"/>
    <property type="match status" value="1"/>
</dbReference>
<dbReference type="EMBL" id="KV748881">
    <property type="protein sequence ID" value="OCL12408.1"/>
    <property type="molecule type" value="Genomic_DNA"/>
</dbReference>
<keyword evidence="8" id="KW-0812">Transmembrane</keyword>
<feature type="active site" evidence="7">
    <location>
        <position position="62"/>
    </location>
</feature>
<evidence type="ECO:0000256" key="5">
    <source>
        <dbReference type="ARBA" id="ARBA00023136"/>
    </source>
</evidence>
<gene>
    <name evidence="10" type="ORF">AOQ84DRAFT_386149</name>
</gene>
<comment type="similarity">
    <text evidence="6">Belongs to the peptidase S26 family. IMP1 subfamily.</text>
</comment>
<dbReference type="CDD" id="cd06530">
    <property type="entry name" value="S26_SPase_I"/>
    <property type="match status" value="1"/>
</dbReference>
<dbReference type="SUPFAM" id="SSF51306">
    <property type="entry name" value="LexA/Signal peptidase"/>
    <property type="match status" value="1"/>
</dbReference>
<dbReference type="InterPro" id="IPR036286">
    <property type="entry name" value="LexA/Signal_pep-like_sf"/>
</dbReference>
<name>A0A8E2JWT0_9PEZI</name>
<dbReference type="FunFam" id="2.10.109.10:FF:000015">
    <property type="entry name" value="Mitochondrial inner membrane protease subunit 1"/>
    <property type="match status" value="1"/>
</dbReference>
<protein>
    <submittedName>
        <fullName evidence="10">LexA/Signal peptidase</fullName>
    </submittedName>
</protein>
<dbReference type="Pfam" id="PF10502">
    <property type="entry name" value="Peptidase_S26"/>
    <property type="match status" value="2"/>
</dbReference>
<evidence type="ECO:0000313" key="10">
    <source>
        <dbReference type="EMBL" id="OCL12408.1"/>
    </source>
</evidence>
<dbReference type="GO" id="GO:0006465">
    <property type="term" value="P:signal peptide processing"/>
    <property type="evidence" value="ECO:0007669"/>
    <property type="project" value="InterPro"/>
</dbReference>
<dbReference type="GO" id="GO:0006627">
    <property type="term" value="P:protein processing involved in protein targeting to mitochondrion"/>
    <property type="evidence" value="ECO:0007669"/>
    <property type="project" value="TreeGrafter"/>
</dbReference>
<keyword evidence="5 8" id="KW-0472">Membrane</keyword>
<proteinExistence type="inferred from homology"/>
<evidence type="ECO:0000256" key="2">
    <source>
        <dbReference type="ARBA" id="ARBA00022792"/>
    </source>
</evidence>